<dbReference type="Proteomes" id="UP000428325">
    <property type="component" value="Chromosome"/>
</dbReference>
<keyword evidence="1" id="KW-0233">DNA recombination</keyword>
<dbReference type="Pfam" id="PF00589">
    <property type="entry name" value="Phage_integrase"/>
    <property type="match status" value="1"/>
</dbReference>
<dbReference type="RefSeq" id="WP_157690301.1">
    <property type="nucleotide sequence ID" value="NZ_CP034345.1"/>
</dbReference>
<protein>
    <submittedName>
        <fullName evidence="3">Site-specific integrase</fullName>
    </submittedName>
</protein>
<dbReference type="InterPro" id="IPR011010">
    <property type="entry name" value="DNA_brk_join_enz"/>
</dbReference>
<keyword evidence="4" id="KW-1185">Reference proteome</keyword>
<name>A0A6B9FFC9_9EURY</name>
<dbReference type="OrthoDB" id="330648at2157"/>
<dbReference type="KEGG" id="hra:EI982_14140"/>
<dbReference type="GO" id="GO:0006310">
    <property type="term" value="P:DNA recombination"/>
    <property type="evidence" value="ECO:0007669"/>
    <property type="project" value="UniProtKB-KW"/>
</dbReference>
<proteinExistence type="predicted"/>
<accession>A0A6B9FFC9</accession>
<sequence length="378" mass="44460">MTAASSAFDPDEHTFNLVTKPTKDALDALTPKAAHEYRAFKTDYLDWLAAMGKNPHRRRGYADTTLEQISIKTDQIFRWLWDTEGRYTLQFRPEDADDLMSEYARYDYTDANLLTFVKVIKRYFKYLRFEKGREYEWDCDVKLSEKQRTERDYLRRDEFAPLYNAALDHGSVRHYNQVTPEERDRIKAHLAQRFEKPKKNITPADFERANSYKVASLVGVTLDVGLRPIEVTRAVVTWVNQRDNTLDIPGDEATKSDNDWKCRLSDRSMRALGRWLDERKQYEKYAGTDALWLNRRGNPYESRTLNYLLDQLIEDSSIEPTGRDLTWYSLRHGVATAWANEEGLQHAREQLRHEKVETTMRYVHSSADERGEMANSLW</sequence>
<gene>
    <name evidence="3" type="ORF">EI982_14140</name>
</gene>
<feature type="domain" description="Tyr recombinase" evidence="2">
    <location>
        <begin position="196"/>
        <end position="375"/>
    </location>
</feature>
<dbReference type="GO" id="GO:0003677">
    <property type="term" value="F:DNA binding"/>
    <property type="evidence" value="ECO:0007669"/>
    <property type="project" value="InterPro"/>
</dbReference>
<dbReference type="EMBL" id="CP034345">
    <property type="protein sequence ID" value="QGX95840.1"/>
    <property type="molecule type" value="Genomic_DNA"/>
</dbReference>
<evidence type="ECO:0000256" key="1">
    <source>
        <dbReference type="ARBA" id="ARBA00023172"/>
    </source>
</evidence>
<dbReference type="GeneID" id="43370706"/>
<dbReference type="Gene3D" id="1.10.443.10">
    <property type="entry name" value="Intergrase catalytic core"/>
    <property type="match status" value="1"/>
</dbReference>
<evidence type="ECO:0000313" key="4">
    <source>
        <dbReference type="Proteomes" id="UP000428325"/>
    </source>
</evidence>
<reference evidence="3 4" key="1">
    <citation type="submission" date="2018-12" db="EMBL/GenBank/DDBJ databases">
        <title>Complete genome sequence of Haloplanus rallus MBLA0036.</title>
        <authorList>
            <person name="Nam Y.-d."/>
            <person name="Kang J."/>
            <person name="Chung W.-H."/>
            <person name="Park Y.S."/>
        </authorList>
    </citation>
    <scope>NUCLEOTIDE SEQUENCE [LARGE SCALE GENOMIC DNA]</scope>
    <source>
        <strain evidence="3 4">MBLA0036</strain>
    </source>
</reference>
<evidence type="ECO:0000259" key="2">
    <source>
        <dbReference type="PROSITE" id="PS51898"/>
    </source>
</evidence>
<organism evidence="3 4">
    <name type="scientific">Haloplanus rallus</name>
    <dbReference type="NCBI Taxonomy" id="1816183"/>
    <lineage>
        <taxon>Archaea</taxon>
        <taxon>Methanobacteriati</taxon>
        <taxon>Methanobacteriota</taxon>
        <taxon>Stenosarchaea group</taxon>
        <taxon>Halobacteria</taxon>
        <taxon>Halobacteriales</taxon>
        <taxon>Haloferacaceae</taxon>
        <taxon>Haloplanus</taxon>
    </lineage>
</organism>
<dbReference type="InterPro" id="IPR002104">
    <property type="entry name" value="Integrase_catalytic"/>
</dbReference>
<dbReference type="AlphaFoldDB" id="A0A6B9FFC9"/>
<dbReference type="PROSITE" id="PS51898">
    <property type="entry name" value="TYR_RECOMBINASE"/>
    <property type="match status" value="1"/>
</dbReference>
<evidence type="ECO:0000313" key="3">
    <source>
        <dbReference type="EMBL" id="QGX95840.1"/>
    </source>
</evidence>
<dbReference type="InterPro" id="IPR013762">
    <property type="entry name" value="Integrase-like_cat_sf"/>
</dbReference>
<dbReference type="SUPFAM" id="SSF56349">
    <property type="entry name" value="DNA breaking-rejoining enzymes"/>
    <property type="match status" value="1"/>
</dbReference>
<dbReference type="GO" id="GO:0015074">
    <property type="term" value="P:DNA integration"/>
    <property type="evidence" value="ECO:0007669"/>
    <property type="project" value="InterPro"/>
</dbReference>